<sequence length="69" mass="7714">MTSLSFCWNASSILAVLSLMSCMNFSHSHCRCFLLSDKSSATLILSSASRILLHMLRATSRFPVRLQSF</sequence>
<feature type="signal peptide" evidence="1">
    <location>
        <begin position="1"/>
        <end position="28"/>
    </location>
</feature>
<dbReference type="AlphaFoldDB" id="A0A6B0TRN5"/>
<dbReference type="EMBL" id="GIFC01000436">
    <property type="protein sequence ID" value="MXU82519.1"/>
    <property type="molecule type" value="Transcribed_RNA"/>
</dbReference>
<evidence type="ECO:0000256" key="1">
    <source>
        <dbReference type="SAM" id="SignalP"/>
    </source>
</evidence>
<accession>A0A6B0TRN5</accession>
<reference evidence="2" key="1">
    <citation type="submission" date="2019-12" db="EMBL/GenBank/DDBJ databases">
        <title>An insight into the sialome of adult female Ixodes ricinus ticks feeding for 6 days.</title>
        <authorList>
            <person name="Perner J."/>
            <person name="Ribeiro J.M.C."/>
        </authorList>
    </citation>
    <scope>NUCLEOTIDE SEQUENCE</scope>
    <source>
        <strain evidence="2">Semi-engorged</strain>
        <tissue evidence="2">Salivary glands</tissue>
    </source>
</reference>
<protein>
    <submittedName>
        <fullName evidence="2">Putative secreted protein</fullName>
    </submittedName>
</protein>
<evidence type="ECO:0000313" key="2">
    <source>
        <dbReference type="EMBL" id="MXU82519.1"/>
    </source>
</evidence>
<feature type="chain" id="PRO_5025604731" evidence="1">
    <location>
        <begin position="29"/>
        <end position="69"/>
    </location>
</feature>
<organism evidence="2">
    <name type="scientific">Ixodes ricinus</name>
    <name type="common">Common tick</name>
    <name type="synonym">Acarus ricinus</name>
    <dbReference type="NCBI Taxonomy" id="34613"/>
    <lineage>
        <taxon>Eukaryota</taxon>
        <taxon>Metazoa</taxon>
        <taxon>Ecdysozoa</taxon>
        <taxon>Arthropoda</taxon>
        <taxon>Chelicerata</taxon>
        <taxon>Arachnida</taxon>
        <taxon>Acari</taxon>
        <taxon>Parasitiformes</taxon>
        <taxon>Ixodida</taxon>
        <taxon>Ixodoidea</taxon>
        <taxon>Ixodidae</taxon>
        <taxon>Ixodinae</taxon>
        <taxon>Ixodes</taxon>
    </lineage>
</organism>
<proteinExistence type="predicted"/>
<name>A0A6B0TRN5_IXORI</name>
<keyword evidence="1" id="KW-0732">Signal</keyword>